<evidence type="ECO:0000256" key="5">
    <source>
        <dbReference type="HAMAP-Rule" id="MF_02126"/>
    </source>
</evidence>
<dbReference type="EC" id="2.1.1.297" evidence="5"/>
<dbReference type="InParanoid" id="F5YDT3"/>
<dbReference type="Pfam" id="PF05175">
    <property type="entry name" value="MTS"/>
    <property type="match status" value="1"/>
</dbReference>
<dbReference type="KEGG" id="taz:TREAZ_2681"/>
<feature type="binding site" evidence="5">
    <location>
        <position position="203"/>
    </location>
    <ligand>
        <name>S-adenosyl-L-methionine</name>
        <dbReference type="ChEBI" id="CHEBI:59789"/>
    </ligand>
</feature>
<dbReference type="InterPro" id="IPR004556">
    <property type="entry name" value="HemK-like"/>
</dbReference>
<evidence type="ECO:0000313" key="8">
    <source>
        <dbReference type="EMBL" id="AEF80979.1"/>
    </source>
</evidence>
<feature type="binding site" evidence="5">
    <location>
        <begin position="203"/>
        <end position="206"/>
    </location>
    <ligand>
        <name>substrate</name>
    </ligand>
</feature>
<comment type="catalytic activity">
    <reaction evidence="4 5">
        <text>L-glutaminyl-[peptide chain release factor] + S-adenosyl-L-methionine = N(5)-methyl-L-glutaminyl-[peptide chain release factor] + S-adenosyl-L-homocysteine + H(+)</text>
        <dbReference type="Rhea" id="RHEA:42896"/>
        <dbReference type="Rhea" id="RHEA-COMP:10271"/>
        <dbReference type="Rhea" id="RHEA-COMP:10272"/>
        <dbReference type="ChEBI" id="CHEBI:15378"/>
        <dbReference type="ChEBI" id="CHEBI:30011"/>
        <dbReference type="ChEBI" id="CHEBI:57856"/>
        <dbReference type="ChEBI" id="CHEBI:59789"/>
        <dbReference type="ChEBI" id="CHEBI:61891"/>
        <dbReference type="EC" id="2.1.1.297"/>
    </reaction>
</comment>
<evidence type="ECO:0000259" key="7">
    <source>
        <dbReference type="Pfam" id="PF17827"/>
    </source>
</evidence>
<keyword evidence="3 5" id="KW-0949">S-adenosyl-L-methionine</keyword>
<gene>
    <name evidence="8" type="primary">hemK</name>
    <name evidence="5" type="synonym">prmC</name>
    <name evidence="8" type="ordered locus">TREAZ_2681</name>
</gene>
<dbReference type="InterPro" id="IPR050320">
    <property type="entry name" value="N5-glutamine_MTase"/>
</dbReference>
<dbReference type="Proteomes" id="UP000009222">
    <property type="component" value="Chromosome"/>
</dbReference>
<dbReference type="PANTHER" id="PTHR18895">
    <property type="entry name" value="HEMK METHYLTRANSFERASE"/>
    <property type="match status" value="1"/>
</dbReference>
<dbReference type="SUPFAM" id="SSF53335">
    <property type="entry name" value="S-adenosyl-L-methionine-dependent methyltransferases"/>
    <property type="match status" value="1"/>
</dbReference>
<accession>F5YDT3</accession>
<evidence type="ECO:0000256" key="4">
    <source>
        <dbReference type="ARBA" id="ARBA00048391"/>
    </source>
</evidence>
<sequence length="304" mass="32817">MTIQNSLTIETARLRAAHIDTPALDAGILLAEILHTDKAGLILHGPDSIPEGDNENFRSRINRRLAGEPVAYILGRKEFRGLDFTVSPDVLVPRPDTETLVEAALQELDSVQSGADSNSRISVLDLCTGSGAIAIALKNECPGLEAWASDISGAALSIARANCARLLHDNAVHFIQADLFQPFQNPSSPNAAFPKQFTLIVSNPPYIPSAEIGGLAKEVRMEPSLALDGGRDGLDLIRRIAREAGHYLKDNGILLMEADPRQMDAIRGILLDNGFREPRLYKDLAGLDRVISGTLNRESKDGTG</sequence>
<dbReference type="STRING" id="545695.TREAZ_2681"/>
<dbReference type="OrthoDB" id="9800643at2"/>
<dbReference type="EMBL" id="CP001841">
    <property type="protein sequence ID" value="AEF80979.1"/>
    <property type="molecule type" value="Genomic_DNA"/>
</dbReference>
<dbReference type="InterPro" id="IPR019874">
    <property type="entry name" value="RF_methyltr_PrmC"/>
</dbReference>
<comment type="similarity">
    <text evidence="5">Belongs to the protein N5-glutamine methyltransferase family. PrmC subfamily.</text>
</comment>
<dbReference type="AlphaFoldDB" id="F5YDT3"/>
<comment type="function">
    <text evidence="5">Methylates the class 1 translation termination release factors RF1/PrfA and RF2/PrfB on the glutamine residue of the universally conserved GGQ motif.</text>
</comment>
<dbReference type="RefSeq" id="WP_015712851.1">
    <property type="nucleotide sequence ID" value="NC_015577.1"/>
</dbReference>
<protein>
    <recommendedName>
        <fullName evidence="5">Release factor glutamine methyltransferase</fullName>
        <shortName evidence="5">RF MTase</shortName>
        <ecNumber evidence="5">2.1.1.297</ecNumber>
    </recommendedName>
    <alternativeName>
        <fullName evidence="5">N5-glutamine methyltransferase PrmC</fullName>
    </alternativeName>
    <alternativeName>
        <fullName evidence="5">Protein-(glutamine-N5) MTase PrmC</fullName>
    </alternativeName>
    <alternativeName>
        <fullName evidence="5">Protein-glutamine N-methyltransferase PrmC</fullName>
    </alternativeName>
</protein>
<dbReference type="InterPro" id="IPR002052">
    <property type="entry name" value="DNA_methylase_N6_adenine_CS"/>
</dbReference>
<comment type="caution">
    <text evidence="5">Lacks conserved residue(s) required for the propagation of feature annotation.</text>
</comment>
<evidence type="ECO:0000256" key="1">
    <source>
        <dbReference type="ARBA" id="ARBA00022603"/>
    </source>
</evidence>
<dbReference type="PROSITE" id="PS00092">
    <property type="entry name" value="N6_MTASE"/>
    <property type="match status" value="1"/>
</dbReference>
<evidence type="ECO:0000256" key="3">
    <source>
        <dbReference type="ARBA" id="ARBA00022691"/>
    </source>
</evidence>
<keyword evidence="2 5" id="KW-0808">Transferase</keyword>
<dbReference type="InterPro" id="IPR007848">
    <property type="entry name" value="Small_mtfrase_dom"/>
</dbReference>
<organism evidence="8 9">
    <name type="scientific">Leadbettera azotonutricia (strain ATCC BAA-888 / DSM 13862 / ZAS-9)</name>
    <name type="common">Treponema azotonutricium</name>
    <dbReference type="NCBI Taxonomy" id="545695"/>
    <lineage>
        <taxon>Bacteria</taxon>
        <taxon>Pseudomonadati</taxon>
        <taxon>Spirochaetota</taxon>
        <taxon>Spirochaetia</taxon>
        <taxon>Spirochaetales</taxon>
        <taxon>Breznakiellaceae</taxon>
        <taxon>Leadbettera</taxon>
    </lineage>
</organism>
<evidence type="ECO:0000313" key="9">
    <source>
        <dbReference type="Proteomes" id="UP000009222"/>
    </source>
</evidence>
<feature type="domain" description="Release factor glutamine methyltransferase N-terminal" evidence="7">
    <location>
        <begin position="11"/>
        <end position="75"/>
    </location>
</feature>
<dbReference type="InterPro" id="IPR029063">
    <property type="entry name" value="SAM-dependent_MTases_sf"/>
</dbReference>
<reference evidence="8 9" key="2">
    <citation type="journal article" date="2011" name="ISME J.">
        <title>RNA-seq reveals cooperative metabolic interactions between two termite-gut spirochete species in co-culture.</title>
        <authorList>
            <person name="Rosenthal A.Z."/>
            <person name="Matson E.G."/>
            <person name="Eldar A."/>
            <person name="Leadbetter J.R."/>
        </authorList>
    </citation>
    <scope>NUCLEOTIDE SEQUENCE [LARGE SCALE GENOMIC DNA]</scope>
    <source>
        <strain evidence="9">ATCC BAA-888 / DSM 13862 / ZAS-9</strain>
    </source>
</reference>
<dbReference type="PANTHER" id="PTHR18895:SF74">
    <property type="entry name" value="MTRF1L RELEASE FACTOR GLUTAMINE METHYLTRANSFERASE"/>
    <property type="match status" value="1"/>
</dbReference>
<evidence type="ECO:0000259" key="6">
    <source>
        <dbReference type="Pfam" id="PF05175"/>
    </source>
</evidence>
<dbReference type="HAMAP" id="MF_02126">
    <property type="entry name" value="RF_methyltr_PrmC"/>
    <property type="match status" value="1"/>
</dbReference>
<dbReference type="FunCoup" id="F5YDT3">
    <property type="interactions" value="400"/>
</dbReference>
<dbReference type="NCBIfam" id="TIGR03534">
    <property type="entry name" value="RF_mod_PrmC"/>
    <property type="match status" value="1"/>
</dbReference>
<evidence type="ECO:0000256" key="2">
    <source>
        <dbReference type="ARBA" id="ARBA00022679"/>
    </source>
</evidence>
<name>F5YDT3_LEAAZ</name>
<dbReference type="NCBIfam" id="TIGR00536">
    <property type="entry name" value="hemK_fam"/>
    <property type="match status" value="1"/>
</dbReference>
<dbReference type="eggNOG" id="COG2890">
    <property type="taxonomic scope" value="Bacteria"/>
</dbReference>
<dbReference type="HOGENOM" id="CLU_018398_3_1_12"/>
<feature type="binding site" evidence="5">
    <location>
        <position position="150"/>
    </location>
    <ligand>
        <name>S-adenosyl-L-methionine</name>
        <dbReference type="ChEBI" id="CHEBI:59789"/>
    </ligand>
</feature>
<proteinExistence type="inferred from homology"/>
<keyword evidence="1 5" id="KW-0489">Methyltransferase</keyword>
<keyword evidence="9" id="KW-1185">Reference proteome</keyword>
<feature type="domain" description="Methyltransferase small" evidence="6">
    <location>
        <begin position="120"/>
        <end position="206"/>
    </location>
</feature>
<dbReference type="CDD" id="cd02440">
    <property type="entry name" value="AdoMet_MTases"/>
    <property type="match status" value="1"/>
</dbReference>
<dbReference type="GO" id="GO:0102559">
    <property type="term" value="F:peptide chain release factor N(5)-glutamine methyltransferase activity"/>
    <property type="evidence" value="ECO:0007669"/>
    <property type="project" value="UniProtKB-EC"/>
</dbReference>
<dbReference type="GO" id="GO:0032259">
    <property type="term" value="P:methylation"/>
    <property type="evidence" value="ECO:0007669"/>
    <property type="project" value="UniProtKB-KW"/>
</dbReference>
<dbReference type="InterPro" id="IPR040758">
    <property type="entry name" value="PrmC_N"/>
</dbReference>
<dbReference type="Gene3D" id="1.10.8.10">
    <property type="entry name" value="DNA helicase RuvA subunit, C-terminal domain"/>
    <property type="match status" value="1"/>
</dbReference>
<dbReference type="GO" id="GO:0003676">
    <property type="term" value="F:nucleic acid binding"/>
    <property type="evidence" value="ECO:0007669"/>
    <property type="project" value="InterPro"/>
</dbReference>
<reference evidence="9" key="1">
    <citation type="submission" date="2009-12" db="EMBL/GenBank/DDBJ databases">
        <title>Complete sequence of Treponema azotonutricium strain ZAS-9.</title>
        <authorList>
            <person name="Tetu S.G."/>
            <person name="Matson E."/>
            <person name="Ren Q."/>
            <person name="Seshadri R."/>
            <person name="Elbourne L."/>
            <person name="Hassan K.A."/>
            <person name="Durkin A."/>
            <person name="Radune D."/>
            <person name="Mohamoud Y."/>
            <person name="Shay R."/>
            <person name="Jin S."/>
            <person name="Zhang X."/>
            <person name="Lucey K."/>
            <person name="Ballor N.R."/>
            <person name="Ottesen E."/>
            <person name="Rosenthal R."/>
            <person name="Allen A."/>
            <person name="Leadbetter J.R."/>
            <person name="Paulsen I.T."/>
        </authorList>
    </citation>
    <scope>NUCLEOTIDE SEQUENCE [LARGE SCALE GENOMIC DNA]</scope>
    <source>
        <strain evidence="9">ATCC BAA-888 / DSM 13862 / ZAS-9</strain>
    </source>
</reference>
<dbReference type="Pfam" id="PF17827">
    <property type="entry name" value="PrmC_N"/>
    <property type="match status" value="1"/>
</dbReference>
<dbReference type="Gene3D" id="3.40.50.150">
    <property type="entry name" value="Vaccinia Virus protein VP39"/>
    <property type="match status" value="1"/>
</dbReference>